<reference evidence="3" key="1">
    <citation type="journal article" date="2019" name="Int. J. Syst. Evol. Microbiol.">
        <title>The Global Catalogue of Microorganisms (GCM) 10K type strain sequencing project: providing services to taxonomists for standard genome sequencing and annotation.</title>
        <authorList>
            <consortium name="The Broad Institute Genomics Platform"/>
            <consortium name="The Broad Institute Genome Sequencing Center for Infectious Disease"/>
            <person name="Wu L."/>
            <person name="Ma J."/>
        </authorList>
    </citation>
    <scope>NUCLEOTIDE SEQUENCE [LARGE SCALE GENOMIC DNA]</scope>
    <source>
        <strain evidence="3">CGMCC 4.7645</strain>
    </source>
</reference>
<keyword evidence="1" id="KW-0812">Transmembrane</keyword>
<organism evidence="2 3">
    <name type="scientific">Amycolatopsis pigmentata</name>
    <dbReference type="NCBI Taxonomy" id="450801"/>
    <lineage>
        <taxon>Bacteria</taxon>
        <taxon>Bacillati</taxon>
        <taxon>Actinomycetota</taxon>
        <taxon>Actinomycetes</taxon>
        <taxon>Pseudonocardiales</taxon>
        <taxon>Pseudonocardiaceae</taxon>
        <taxon>Amycolatopsis</taxon>
    </lineage>
</organism>
<keyword evidence="3" id="KW-1185">Reference proteome</keyword>
<evidence type="ECO:0000313" key="2">
    <source>
        <dbReference type="EMBL" id="MFD2418181.1"/>
    </source>
</evidence>
<feature type="transmembrane region" description="Helical" evidence="1">
    <location>
        <begin position="115"/>
        <end position="137"/>
    </location>
</feature>
<protein>
    <submittedName>
        <fullName evidence="2">Uncharacterized protein</fullName>
    </submittedName>
</protein>
<accession>A0ABW5FWA7</accession>
<evidence type="ECO:0000313" key="3">
    <source>
        <dbReference type="Proteomes" id="UP001597417"/>
    </source>
</evidence>
<feature type="transmembrane region" description="Helical" evidence="1">
    <location>
        <begin position="39"/>
        <end position="62"/>
    </location>
</feature>
<name>A0ABW5FWA7_9PSEU</name>
<dbReference type="EMBL" id="JBHUKR010000007">
    <property type="protein sequence ID" value="MFD2418181.1"/>
    <property type="molecule type" value="Genomic_DNA"/>
</dbReference>
<dbReference type="Proteomes" id="UP001597417">
    <property type="component" value="Unassembled WGS sequence"/>
</dbReference>
<evidence type="ECO:0000256" key="1">
    <source>
        <dbReference type="SAM" id="Phobius"/>
    </source>
</evidence>
<dbReference type="RefSeq" id="WP_378266135.1">
    <property type="nucleotide sequence ID" value="NZ_JBHUKR010000007.1"/>
</dbReference>
<comment type="caution">
    <text evidence="2">The sequence shown here is derived from an EMBL/GenBank/DDBJ whole genome shotgun (WGS) entry which is preliminary data.</text>
</comment>
<keyword evidence="1" id="KW-1133">Transmembrane helix</keyword>
<gene>
    <name evidence="2" type="ORF">ACFSXZ_17800</name>
</gene>
<sequence length="174" mass="18325">MSGRKADLVRWAALVVVAGFAVREITAHWAQFRDTLGGIGWMTFIASSSALVASLAVSAYGWQAVVDGLGEGVGYRCGARICLVGQLGKYVPGSVWAYLMQMELARQAGLSRARVFTGSLIYAAIGLVAAALAYALASRVMFTLADLVTTSLAAGTPRRRRSGKPLEGTAARPD</sequence>
<proteinExistence type="predicted"/>
<keyword evidence="1" id="KW-0472">Membrane</keyword>